<gene>
    <name evidence="4" type="primary">plnA</name>
</gene>
<evidence type="ECO:0000256" key="2">
    <source>
        <dbReference type="ARBA" id="ARBA00023022"/>
    </source>
</evidence>
<proteinExistence type="predicted"/>
<dbReference type="NCBIfam" id="TIGR01847">
    <property type="entry name" value="bacteriocin_sig"/>
    <property type="match status" value="1"/>
</dbReference>
<name>A0A1E1GJF4_LACPN</name>
<dbReference type="GO" id="GO:0031640">
    <property type="term" value="P:killing of cells of another organism"/>
    <property type="evidence" value="ECO:0007669"/>
    <property type="project" value="UniProtKB-KW"/>
</dbReference>
<protein>
    <submittedName>
        <fullName evidence="4">Plantaricin A</fullName>
    </submittedName>
</protein>
<organism evidence="4">
    <name type="scientific">Lactiplantibacillus plantarum subsp. plantarum</name>
    <dbReference type="NCBI Taxonomy" id="337330"/>
    <lineage>
        <taxon>Bacteria</taxon>
        <taxon>Bacillati</taxon>
        <taxon>Bacillota</taxon>
        <taxon>Bacilli</taxon>
        <taxon>Lactobacillales</taxon>
        <taxon>Lactobacillaceae</taxon>
        <taxon>Lactiplantibacillus</taxon>
    </lineage>
</organism>
<dbReference type="AlphaFoldDB" id="A0A1E1GJF4"/>
<accession>A0A1E1GJF4</accession>
<dbReference type="InterPro" id="IPR010133">
    <property type="entry name" value="Bacteriocin_signal_seq"/>
</dbReference>
<dbReference type="EMBL" id="LC191871">
    <property type="protein sequence ID" value="BAV83002.1"/>
    <property type="molecule type" value="Genomic_DNA"/>
</dbReference>
<keyword evidence="2" id="KW-0044">Antibiotic</keyword>
<evidence type="ECO:0000256" key="1">
    <source>
        <dbReference type="ARBA" id="ARBA00022529"/>
    </source>
</evidence>
<keyword evidence="3" id="KW-0078">Bacteriocin</keyword>
<evidence type="ECO:0000313" key="4">
    <source>
        <dbReference type="EMBL" id="BAV83002.1"/>
    </source>
</evidence>
<evidence type="ECO:0000256" key="3">
    <source>
        <dbReference type="ARBA" id="ARBA00023048"/>
    </source>
</evidence>
<sequence length="48" mass="5488">MKIQIKSMKQLSNKEMQKIVGGKSSAYSLQMGATAIKQVKKLFKKWGW</sequence>
<reference evidence="4" key="1">
    <citation type="submission" date="2016-10" db="EMBL/GenBank/DDBJ databases">
        <title>Expression of different plantaritypes and mucin adhesion binding gene among probiotic Lactobacillus plantarum group strains with anti-cholesterol and anti-oxidant activity.</title>
        <authorList>
            <person name="Devi S.M."/>
            <person name="Halmi P.M."/>
        </authorList>
    </citation>
    <scope>NUCLEOTIDE SEQUENCE</scope>
    <source>
        <strain evidence="4">E1</strain>
    </source>
</reference>
<keyword evidence="1" id="KW-0929">Antimicrobial</keyword>
<dbReference type="GO" id="GO:0042742">
    <property type="term" value="P:defense response to bacterium"/>
    <property type="evidence" value="ECO:0007669"/>
    <property type="project" value="UniProtKB-KW"/>
</dbReference>
<dbReference type="RefSeq" id="WP_046947768.1">
    <property type="nucleotide sequence ID" value="NZ_CP137551.1"/>
</dbReference>